<evidence type="ECO:0000313" key="2">
    <source>
        <dbReference type="Proteomes" id="UP001432027"/>
    </source>
</evidence>
<accession>A0AAV5TGX6</accession>
<feature type="non-terminal residue" evidence="1">
    <location>
        <position position="125"/>
    </location>
</feature>
<proteinExistence type="predicted"/>
<evidence type="ECO:0000313" key="1">
    <source>
        <dbReference type="EMBL" id="GMS93066.1"/>
    </source>
</evidence>
<dbReference type="Proteomes" id="UP001432027">
    <property type="component" value="Unassembled WGS sequence"/>
</dbReference>
<protein>
    <submittedName>
        <fullName evidence="1">Uncharacterized protein</fullName>
    </submittedName>
</protein>
<keyword evidence="2" id="KW-1185">Reference proteome</keyword>
<feature type="non-terminal residue" evidence="1">
    <location>
        <position position="1"/>
    </location>
</feature>
<reference evidence="1" key="1">
    <citation type="submission" date="2023-10" db="EMBL/GenBank/DDBJ databases">
        <title>Genome assembly of Pristionchus species.</title>
        <authorList>
            <person name="Yoshida K."/>
            <person name="Sommer R.J."/>
        </authorList>
    </citation>
    <scope>NUCLEOTIDE SEQUENCE</scope>
    <source>
        <strain evidence="1">RS0144</strain>
    </source>
</reference>
<name>A0AAV5TGX6_9BILA</name>
<sequence length="125" mass="13999">SVHEANSSIVVMGNAQSDERSEPKLSYNDVLGWHVWKQADHAGKDNIVWEIISVRLPSPGTGQSMPRQVYIRNRDGGKYLAEHFDCTTKLVDGCSSQDCVWVLSYGDVEQTFIESNRGNYLSAHL</sequence>
<organism evidence="1 2">
    <name type="scientific">Pristionchus entomophagus</name>
    <dbReference type="NCBI Taxonomy" id="358040"/>
    <lineage>
        <taxon>Eukaryota</taxon>
        <taxon>Metazoa</taxon>
        <taxon>Ecdysozoa</taxon>
        <taxon>Nematoda</taxon>
        <taxon>Chromadorea</taxon>
        <taxon>Rhabditida</taxon>
        <taxon>Rhabditina</taxon>
        <taxon>Diplogasteromorpha</taxon>
        <taxon>Diplogasteroidea</taxon>
        <taxon>Neodiplogasteridae</taxon>
        <taxon>Pristionchus</taxon>
    </lineage>
</organism>
<dbReference type="AlphaFoldDB" id="A0AAV5TGX6"/>
<comment type="caution">
    <text evidence="1">The sequence shown here is derived from an EMBL/GenBank/DDBJ whole genome shotgun (WGS) entry which is preliminary data.</text>
</comment>
<gene>
    <name evidence="1" type="ORF">PENTCL1PPCAC_15241</name>
</gene>
<dbReference type="EMBL" id="BTSX01000004">
    <property type="protein sequence ID" value="GMS93066.1"/>
    <property type="molecule type" value="Genomic_DNA"/>
</dbReference>